<keyword evidence="3" id="KW-0690">Ribosome biogenesis</keyword>
<keyword evidence="4" id="KW-0677">Repeat</keyword>
<evidence type="ECO:0000256" key="8">
    <source>
        <dbReference type="SAM" id="MobiDB-lite"/>
    </source>
</evidence>
<evidence type="ECO:0000256" key="3">
    <source>
        <dbReference type="ARBA" id="ARBA00022517"/>
    </source>
</evidence>
<sequence length="777" mass="86423">MLMTLKLVTSKTSLSSWAEDPIYGLGGSDGSEFGSDFMDPIDLDPDESGIEQSQEIGHMHERVPEVPYQPAYGRGRDRSHGGGGIRTRGFRLVDELDEHDHVPAPAQQHSSILDRLVGDPQGERSIHDLHGGKELEYDFSFMDFDIFQISESSSPSPAPTTAQAIQEPTEEVAQESSQEPVDTHEKGDVDDGEDGGVKRIALGQESAHELFDNRSSLLGQRRANELLDNVKAATNSDRGVEAKHLNGQMIDFTQIHINKLPTVLIMGRPNVGKSALFNRLIRRREALVYNTPTDHVTRDIREGVAKLGNLRFRVLDSAGIEAEASSGSVLRRTAEMTRNVLSRTQLALLLVDARDGVLPMDLDVGKWLRKNAPGMKTIVVMNKAESLDDCDGTLAAAAGEAYNLGFGDPIALSAETGLGMAELHETLRPLLEEYVVQNNLCDDDIQENDENDSSEDMECKLPLQLAIVGRPNVGKSTLLNTILQEDRVLVGPEAGLTRDSIRAEFQYEGRTVYLVDTAGWLERTKQQEKGPASLSIMQSRKHLMRAHVIVLVLDAEEIAKDRRSMKHVEVVIARRAVEEGRGLVVIVNKMDLLRGKENSKFYKSVIEAVPQEIQTVIPQVTGIPVVFVSALEGKSQIAVMNQVVETYEKWCLRLPTARLNRWLRKVMSRHSWKDQAAQPKIKYFTQVKARPPTFIAFMSGKTQLSDTDFRFLTRSLKEDFDLGGIPVRILQRTVEGNDRTKTSSKNKQSTNKTIERAVSDKRTILEGDQLDKFGVSF</sequence>
<gene>
    <name evidence="11" type="ORF">RND71_034657</name>
</gene>
<name>A0AAE1R3Z3_9SOLA</name>
<evidence type="ECO:0000256" key="2">
    <source>
        <dbReference type="ARBA" id="ARBA00020953"/>
    </source>
</evidence>
<organism evidence="11 12">
    <name type="scientific">Anisodus tanguticus</name>
    <dbReference type="NCBI Taxonomy" id="243964"/>
    <lineage>
        <taxon>Eukaryota</taxon>
        <taxon>Viridiplantae</taxon>
        <taxon>Streptophyta</taxon>
        <taxon>Embryophyta</taxon>
        <taxon>Tracheophyta</taxon>
        <taxon>Spermatophyta</taxon>
        <taxon>Magnoliopsida</taxon>
        <taxon>eudicotyledons</taxon>
        <taxon>Gunneridae</taxon>
        <taxon>Pentapetalae</taxon>
        <taxon>asterids</taxon>
        <taxon>lamiids</taxon>
        <taxon>Solanales</taxon>
        <taxon>Solanaceae</taxon>
        <taxon>Solanoideae</taxon>
        <taxon>Hyoscyameae</taxon>
        <taxon>Anisodus</taxon>
    </lineage>
</organism>
<comment type="caution">
    <text evidence="11">The sequence shown here is derived from an EMBL/GenBank/DDBJ whole genome shotgun (WGS) entry which is preliminary data.</text>
</comment>
<dbReference type="NCBIfam" id="TIGR03594">
    <property type="entry name" value="GTPase_EngA"/>
    <property type="match status" value="1"/>
</dbReference>
<dbReference type="GO" id="GO:0042254">
    <property type="term" value="P:ribosome biogenesis"/>
    <property type="evidence" value="ECO:0007669"/>
    <property type="project" value="UniProtKB-KW"/>
</dbReference>
<accession>A0AAE1R3Z3</accession>
<reference evidence="11" key="1">
    <citation type="submission" date="2023-12" db="EMBL/GenBank/DDBJ databases">
        <title>Genome assembly of Anisodus tanguticus.</title>
        <authorList>
            <person name="Wang Y.-J."/>
        </authorList>
    </citation>
    <scope>NUCLEOTIDE SEQUENCE</scope>
    <source>
        <strain evidence="11">KB-2021</strain>
        <tissue evidence="11">Leaf</tissue>
    </source>
</reference>
<dbReference type="GO" id="GO:0005525">
    <property type="term" value="F:GTP binding"/>
    <property type="evidence" value="ECO:0007669"/>
    <property type="project" value="UniProtKB-KW"/>
</dbReference>
<dbReference type="EMBL" id="JAVYJV010000019">
    <property type="protein sequence ID" value="KAK4344481.1"/>
    <property type="molecule type" value="Genomic_DNA"/>
</dbReference>
<dbReference type="SUPFAM" id="SSF52540">
    <property type="entry name" value="P-loop containing nucleoside triphosphate hydrolases"/>
    <property type="match status" value="2"/>
</dbReference>
<feature type="compositionally biased region" description="Low complexity" evidence="8">
    <location>
        <begin position="150"/>
        <end position="166"/>
    </location>
</feature>
<dbReference type="PANTHER" id="PTHR43834:SF6">
    <property type="entry name" value="GTPASE DER"/>
    <property type="match status" value="1"/>
</dbReference>
<feature type="domain" description="G" evidence="9">
    <location>
        <begin position="262"/>
        <end position="383"/>
    </location>
</feature>
<evidence type="ECO:0000313" key="12">
    <source>
        <dbReference type="Proteomes" id="UP001291623"/>
    </source>
</evidence>
<dbReference type="Gene3D" id="3.40.50.300">
    <property type="entry name" value="P-loop containing nucleotide triphosphate hydrolases"/>
    <property type="match status" value="2"/>
</dbReference>
<feature type="domain" description="GTPase Der C-terminal KH-domain-like" evidence="10">
    <location>
        <begin position="653"/>
        <end position="732"/>
    </location>
</feature>
<keyword evidence="12" id="KW-1185">Reference proteome</keyword>
<proteinExistence type="inferred from homology"/>
<evidence type="ECO:0000256" key="4">
    <source>
        <dbReference type="ARBA" id="ARBA00022737"/>
    </source>
</evidence>
<dbReference type="Gene3D" id="3.30.300.20">
    <property type="match status" value="1"/>
</dbReference>
<dbReference type="InterPro" id="IPR015946">
    <property type="entry name" value="KH_dom-like_a/b"/>
</dbReference>
<dbReference type="Proteomes" id="UP001291623">
    <property type="component" value="Unassembled WGS sequence"/>
</dbReference>
<dbReference type="CDD" id="cd01895">
    <property type="entry name" value="EngA2"/>
    <property type="match status" value="1"/>
</dbReference>
<dbReference type="InterPro" id="IPR032859">
    <property type="entry name" value="KH_dom-like"/>
</dbReference>
<feature type="region of interest" description="Disordered" evidence="8">
    <location>
        <begin position="736"/>
        <end position="755"/>
    </location>
</feature>
<dbReference type="AlphaFoldDB" id="A0AAE1R3Z3"/>
<dbReference type="InterPro" id="IPR027417">
    <property type="entry name" value="P-loop_NTPase"/>
</dbReference>
<dbReference type="NCBIfam" id="TIGR00231">
    <property type="entry name" value="small_GTP"/>
    <property type="match status" value="2"/>
</dbReference>
<dbReference type="InterPro" id="IPR006073">
    <property type="entry name" value="GTP-bd"/>
</dbReference>
<evidence type="ECO:0000256" key="6">
    <source>
        <dbReference type="ARBA" id="ARBA00023134"/>
    </source>
</evidence>
<feature type="compositionally biased region" description="Acidic residues" evidence="8">
    <location>
        <begin position="39"/>
        <end position="49"/>
    </location>
</feature>
<dbReference type="InterPro" id="IPR016484">
    <property type="entry name" value="GTPase_Der"/>
</dbReference>
<evidence type="ECO:0000259" key="10">
    <source>
        <dbReference type="Pfam" id="PF14714"/>
    </source>
</evidence>
<evidence type="ECO:0000259" key="9">
    <source>
        <dbReference type="Pfam" id="PF01926"/>
    </source>
</evidence>
<feature type="compositionally biased region" description="Low complexity" evidence="8">
    <location>
        <begin position="743"/>
        <end position="752"/>
    </location>
</feature>
<protein>
    <recommendedName>
        <fullName evidence="2">GTPase Der</fullName>
    </recommendedName>
    <alternativeName>
        <fullName evidence="7">GTP-binding protein EngA</fullName>
    </alternativeName>
</protein>
<feature type="domain" description="G" evidence="9">
    <location>
        <begin position="465"/>
        <end position="589"/>
    </location>
</feature>
<dbReference type="InterPro" id="IPR005225">
    <property type="entry name" value="Small_GTP-bd"/>
</dbReference>
<evidence type="ECO:0000313" key="11">
    <source>
        <dbReference type="EMBL" id="KAK4344481.1"/>
    </source>
</evidence>
<dbReference type="Pfam" id="PF14714">
    <property type="entry name" value="KH_dom-like"/>
    <property type="match status" value="1"/>
</dbReference>
<dbReference type="HAMAP" id="MF_00195">
    <property type="entry name" value="GTPase_Der"/>
    <property type="match status" value="1"/>
</dbReference>
<dbReference type="CDD" id="cd01894">
    <property type="entry name" value="EngA1"/>
    <property type="match status" value="1"/>
</dbReference>
<evidence type="ECO:0000256" key="5">
    <source>
        <dbReference type="ARBA" id="ARBA00022741"/>
    </source>
</evidence>
<feature type="region of interest" description="Disordered" evidence="8">
    <location>
        <begin position="28"/>
        <end position="52"/>
    </location>
</feature>
<comment type="similarity">
    <text evidence="1">Belongs to the TRAFAC class TrmE-Era-EngA-EngB-Septin-like GTPase superfamily. EngA (Der) GTPase family.</text>
</comment>
<feature type="region of interest" description="Disordered" evidence="8">
    <location>
        <begin position="150"/>
        <end position="196"/>
    </location>
</feature>
<keyword evidence="6" id="KW-0342">GTP-binding</keyword>
<evidence type="ECO:0000256" key="7">
    <source>
        <dbReference type="ARBA" id="ARBA00032345"/>
    </source>
</evidence>
<evidence type="ECO:0000256" key="1">
    <source>
        <dbReference type="ARBA" id="ARBA00008279"/>
    </source>
</evidence>
<dbReference type="Pfam" id="PF01926">
    <property type="entry name" value="MMR_HSR1"/>
    <property type="match status" value="2"/>
</dbReference>
<keyword evidence="5" id="KW-0547">Nucleotide-binding</keyword>
<dbReference type="PANTHER" id="PTHR43834">
    <property type="entry name" value="GTPASE DER"/>
    <property type="match status" value="1"/>
</dbReference>